<dbReference type="PANTHER" id="PTHR36519">
    <property type="entry name" value="FIP (FUNGUS-INDUCED PROTEIN) RELATED-RELATED"/>
    <property type="match status" value="1"/>
</dbReference>
<comment type="caution">
    <text evidence="1">The sequence shown here is derived from an EMBL/GenBank/DDBJ whole genome shotgun (WGS) entry which is preliminary data.</text>
</comment>
<accession>A0A811KAF8</accession>
<gene>
    <name evidence="1" type="ORF">BOKJ2_LOCUS4891</name>
</gene>
<organism evidence="1 2">
    <name type="scientific">Bursaphelenchus okinawaensis</name>
    <dbReference type="NCBI Taxonomy" id="465554"/>
    <lineage>
        <taxon>Eukaryota</taxon>
        <taxon>Metazoa</taxon>
        <taxon>Ecdysozoa</taxon>
        <taxon>Nematoda</taxon>
        <taxon>Chromadorea</taxon>
        <taxon>Rhabditida</taxon>
        <taxon>Tylenchina</taxon>
        <taxon>Tylenchomorpha</taxon>
        <taxon>Aphelenchoidea</taxon>
        <taxon>Aphelenchoididae</taxon>
        <taxon>Bursaphelenchus</taxon>
    </lineage>
</organism>
<dbReference type="EMBL" id="CAJFDH010000002">
    <property type="protein sequence ID" value="CAD5213090.1"/>
    <property type="molecule type" value="Genomic_DNA"/>
</dbReference>
<dbReference type="EMBL" id="CAJFCW020000002">
    <property type="protein sequence ID" value="CAG9099046.1"/>
    <property type="molecule type" value="Genomic_DNA"/>
</dbReference>
<dbReference type="Proteomes" id="UP000783686">
    <property type="component" value="Unassembled WGS sequence"/>
</dbReference>
<dbReference type="PANTHER" id="PTHR36519:SF9">
    <property type="entry name" value="EB DOMAIN-CONTAINING PROTEIN-RELATED"/>
    <property type="match status" value="1"/>
</dbReference>
<name>A0A811KAF8_9BILA</name>
<reference evidence="1" key="1">
    <citation type="submission" date="2020-09" db="EMBL/GenBank/DDBJ databases">
        <authorList>
            <person name="Kikuchi T."/>
        </authorList>
    </citation>
    <scope>NUCLEOTIDE SEQUENCE</scope>
    <source>
        <strain evidence="1">SH1</strain>
    </source>
</reference>
<dbReference type="AlphaFoldDB" id="A0A811KAF8"/>
<sequence>MLLQQHCKAQMYGSYFLNALRGYGSDLCRLVSCPPGQYCVAGSCNAGGAFSTGFNGGPGYGYGGMAGLGGIGGYNGIGGQGYGIGYGASMALMNAAHKFCAETSDCYSGQICQAGRCSFTAGVGAPFLGAGALGAGGFDGGYGALGTVGVGGTYNGITGTNGLVERPSGVQMCNLMQDCLNGQICVNGYCSQSNVVYGGSQAALKPPPTCGTGAVCPVGHFCVAGICTQNYMSSSSACFIGNTCPAGMICRLGRCEPNGFFGKK</sequence>
<protein>
    <recommendedName>
        <fullName evidence="3">EB domain-containing protein</fullName>
    </recommendedName>
</protein>
<dbReference type="OrthoDB" id="5850558at2759"/>
<proteinExistence type="predicted"/>
<dbReference type="Proteomes" id="UP000614601">
    <property type="component" value="Unassembled WGS sequence"/>
</dbReference>
<evidence type="ECO:0008006" key="3">
    <source>
        <dbReference type="Google" id="ProtNLM"/>
    </source>
</evidence>
<evidence type="ECO:0000313" key="1">
    <source>
        <dbReference type="EMBL" id="CAD5213090.1"/>
    </source>
</evidence>
<evidence type="ECO:0000313" key="2">
    <source>
        <dbReference type="Proteomes" id="UP000614601"/>
    </source>
</evidence>
<keyword evidence="2" id="KW-1185">Reference proteome</keyword>